<feature type="compositionally biased region" description="Acidic residues" evidence="1">
    <location>
        <begin position="34"/>
        <end position="48"/>
    </location>
</feature>
<evidence type="ECO:0000313" key="3">
    <source>
        <dbReference type="Proteomes" id="UP001208570"/>
    </source>
</evidence>
<dbReference type="AlphaFoldDB" id="A0AAD9KA21"/>
<proteinExistence type="predicted"/>
<name>A0AAD9KA21_9ANNE</name>
<organism evidence="2 3">
    <name type="scientific">Paralvinella palmiformis</name>
    <dbReference type="NCBI Taxonomy" id="53620"/>
    <lineage>
        <taxon>Eukaryota</taxon>
        <taxon>Metazoa</taxon>
        <taxon>Spiralia</taxon>
        <taxon>Lophotrochozoa</taxon>
        <taxon>Annelida</taxon>
        <taxon>Polychaeta</taxon>
        <taxon>Sedentaria</taxon>
        <taxon>Canalipalpata</taxon>
        <taxon>Terebellida</taxon>
        <taxon>Terebelliformia</taxon>
        <taxon>Alvinellidae</taxon>
        <taxon>Paralvinella</taxon>
    </lineage>
</organism>
<feature type="region of interest" description="Disordered" evidence="1">
    <location>
        <begin position="67"/>
        <end position="92"/>
    </location>
</feature>
<accession>A0AAD9KA21</accession>
<dbReference type="Proteomes" id="UP001208570">
    <property type="component" value="Unassembled WGS sequence"/>
</dbReference>
<feature type="compositionally biased region" description="Polar residues" evidence="1">
    <location>
        <begin position="80"/>
        <end position="92"/>
    </location>
</feature>
<evidence type="ECO:0000256" key="1">
    <source>
        <dbReference type="SAM" id="MobiDB-lite"/>
    </source>
</evidence>
<feature type="region of interest" description="Disordered" evidence="1">
    <location>
        <begin position="31"/>
        <end position="52"/>
    </location>
</feature>
<dbReference type="EMBL" id="JAODUP010000030">
    <property type="protein sequence ID" value="KAK2167270.1"/>
    <property type="molecule type" value="Genomic_DNA"/>
</dbReference>
<feature type="compositionally biased region" description="Basic and acidic residues" evidence="1">
    <location>
        <begin position="67"/>
        <end position="79"/>
    </location>
</feature>
<comment type="caution">
    <text evidence="2">The sequence shown here is derived from an EMBL/GenBank/DDBJ whole genome shotgun (WGS) entry which is preliminary data.</text>
</comment>
<evidence type="ECO:0000313" key="2">
    <source>
        <dbReference type="EMBL" id="KAK2167270.1"/>
    </source>
</evidence>
<sequence length="92" mass="10330">MSNAKSGEVLYCACIQVDMVNLLDLQLLNAKESDESESVSTDDEDDGDYKDRVKDILECLDENIDEKKNKDITNDKDNLQDNGNISNDDLRG</sequence>
<gene>
    <name evidence="2" type="ORF">LSH36_30g03049</name>
</gene>
<reference evidence="2" key="1">
    <citation type="journal article" date="2023" name="Mol. Biol. Evol.">
        <title>Third-Generation Sequencing Reveals the Adaptive Role of the Epigenome in Three Deep-Sea Polychaetes.</title>
        <authorList>
            <person name="Perez M."/>
            <person name="Aroh O."/>
            <person name="Sun Y."/>
            <person name="Lan Y."/>
            <person name="Juniper S.K."/>
            <person name="Young C.R."/>
            <person name="Angers B."/>
            <person name="Qian P.Y."/>
        </authorList>
    </citation>
    <scope>NUCLEOTIDE SEQUENCE</scope>
    <source>
        <strain evidence="2">P08H-3</strain>
    </source>
</reference>
<keyword evidence="3" id="KW-1185">Reference proteome</keyword>
<protein>
    <submittedName>
        <fullName evidence="2">Uncharacterized protein</fullName>
    </submittedName>
</protein>